<dbReference type="OrthoDB" id="1096772at2759"/>
<sequence>MASIDRKPIKVNKNTLKVEQEIFARICVEIDLNELVVTKVWLDEHWYEVEYKDLHIICVLYHYNGQLAKN</sequence>
<evidence type="ECO:0000313" key="1">
    <source>
        <dbReference type="EMBL" id="RDY09943.1"/>
    </source>
</evidence>
<keyword evidence="2" id="KW-1185">Reference proteome</keyword>
<evidence type="ECO:0000313" key="2">
    <source>
        <dbReference type="Proteomes" id="UP000257109"/>
    </source>
</evidence>
<protein>
    <submittedName>
        <fullName evidence="1">Uncharacterized protein</fullName>
    </submittedName>
</protein>
<reference evidence="1" key="1">
    <citation type="submission" date="2018-05" db="EMBL/GenBank/DDBJ databases">
        <title>Draft genome of Mucuna pruriens seed.</title>
        <authorList>
            <person name="Nnadi N.E."/>
            <person name="Vos R."/>
            <person name="Hasami M.H."/>
            <person name="Devisetty U.K."/>
            <person name="Aguiy J.C."/>
        </authorList>
    </citation>
    <scope>NUCLEOTIDE SEQUENCE [LARGE SCALE GENOMIC DNA]</scope>
    <source>
        <strain evidence="1">JCA_2017</strain>
    </source>
</reference>
<feature type="non-terminal residue" evidence="1">
    <location>
        <position position="1"/>
    </location>
</feature>
<dbReference type="Proteomes" id="UP000257109">
    <property type="component" value="Unassembled WGS sequence"/>
</dbReference>
<dbReference type="AlphaFoldDB" id="A0A371I4L3"/>
<accession>A0A371I4L3</accession>
<dbReference type="EMBL" id="QJKJ01000944">
    <property type="protein sequence ID" value="RDY09943.1"/>
    <property type="molecule type" value="Genomic_DNA"/>
</dbReference>
<name>A0A371I4L3_MUCPR</name>
<comment type="caution">
    <text evidence="1">The sequence shown here is derived from an EMBL/GenBank/DDBJ whole genome shotgun (WGS) entry which is preliminary data.</text>
</comment>
<proteinExistence type="predicted"/>
<organism evidence="1 2">
    <name type="scientific">Mucuna pruriens</name>
    <name type="common">Velvet bean</name>
    <name type="synonym">Dolichos pruriens</name>
    <dbReference type="NCBI Taxonomy" id="157652"/>
    <lineage>
        <taxon>Eukaryota</taxon>
        <taxon>Viridiplantae</taxon>
        <taxon>Streptophyta</taxon>
        <taxon>Embryophyta</taxon>
        <taxon>Tracheophyta</taxon>
        <taxon>Spermatophyta</taxon>
        <taxon>Magnoliopsida</taxon>
        <taxon>eudicotyledons</taxon>
        <taxon>Gunneridae</taxon>
        <taxon>Pentapetalae</taxon>
        <taxon>rosids</taxon>
        <taxon>fabids</taxon>
        <taxon>Fabales</taxon>
        <taxon>Fabaceae</taxon>
        <taxon>Papilionoideae</taxon>
        <taxon>50 kb inversion clade</taxon>
        <taxon>NPAAA clade</taxon>
        <taxon>indigoferoid/millettioid clade</taxon>
        <taxon>Phaseoleae</taxon>
        <taxon>Mucuna</taxon>
    </lineage>
</organism>
<gene>
    <name evidence="1" type="ORF">CR513_05610</name>
</gene>
<dbReference type="STRING" id="157652.A0A371I4L3"/>